<feature type="region of interest" description="Disordered" evidence="1">
    <location>
        <begin position="227"/>
        <end position="266"/>
    </location>
</feature>
<evidence type="ECO:0000256" key="1">
    <source>
        <dbReference type="SAM" id="MobiDB-lite"/>
    </source>
</evidence>
<protein>
    <recommendedName>
        <fullName evidence="2">Small acidic protein-like domain-containing protein</fullName>
    </recommendedName>
</protein>
<feature type="compositionally biased region" description="Basic residues" evidence="1">
    <location>
        <begin position="98"/>
        <end position="109"/>
    </location>
</feature>
<dbReference type="EMBL" id="CAMAPE010000010">
    <property type="protein sequence ID" value="CAH9077685.1"/>
    <property type="molecule type" value="Genomic_DNA"/>
</dbReference>
<feature type="compositionally biased region" description="Basic and acidic residues" evidence="1">
    <location>
        <begin position="131"/>
        <end position="143"/>
    </location>
</feature>
<feature type="compositionally biased region" description="Basic and acidic residues" evidence="1">
    <location>
        <begin position="110"/>
        <end position="119"/>
    </location>
</feature>
<dbReference type="OrthoDB" id="1928974at2759"/>
<feature type="compositionally biased region" description="Basic and acidic residues" evidence="1">
    <location>
        <begin position="57"/>
        <end position="93"/>
    </location>
</feature>
<name>A0A9P0YW08_CUSEU</name>
<keyword evidence="4" id="KW-1185">Reference proteome</keyword>
<sequence>MDSDEQMSDRENVGPIGAFRKPSSDAANRKYRRRSPLGGSSSDGSPACNRSLSPPSQRKDREKNGSSRQRKDDEKERDNGRNGEPHRPSDRHSSRSTLSHRKHDGHTRHCNGDDDERNHYSKSYSHHRESRGRESRDYSDRGKSGRRYTTNSGIEDGRSTDRDVHKEYRYCHDEKDRKRNLELDSQKYSKDDKNKYDNTDRLKERHIQEKNKYEDTKFSAKRAKFDDIDGASTGRGKDVMVNEKQSSSYKQGKSPSSEATSEQGVKESDIDAAKVAAMRAAELVNKNLVGTGYMTADQKKKLLWGSKKSTNVIEESAHRWDTSMIGDRERQEKFNKLMGVKGDIKAERHKPDVLDMEKQRELQMELEKQYTAGLRRKDGRTVGLGL</sequence>
<dbReference type="AlphaFoldDB" id="A0A9P0YW08"/>
<reference evidence="3" key="1">
    <citation type="submission" date="2022-07" db="EMBL/GenBank/DDBJ databases">
        <authorList>
            <person name="Macas J."/>
            <person name="Novak P."/>
            <person name="Neumann P."/>
        </authorList>
    </citation>
    <scope>NUCLEOTIDE SEQUENCE</scope>
</reference>
<proteinExistence type="predicted"/>
<feature type="domain" description="Small acidic protein-like" evidence="2">
    <location>
        <begin position="320"/>
        <end position="385"/>
    </location>
</feature>
<feature type="compositionally biased region" description="Low complexity" evidence="1">
    <location>
        <begin position="244"/>
        <end position="257"/>
    </location>
</feature>
<dbReference type="PANTHER" id="PTHR22426:SF2">
    <property type="entry name" value="ARGININE_SERINE-RICH COILED-COIL PROTEIN 2"/>
    <property type="match status" value="1"/>
</dbReference>
<dbReference type="InterPro" id="IPR028124">
    <property type="entry name" value="SMAP_dom"/>
</dbReference>
<dbReference type="Pfam" id="PF15477">
    <property type="entry name" value="SMAP"/>
    <property type="match status" value="1"/>
</dbReference>
<organism evidence="3 4">
    <name type="scientific">Cuscuta europaea</name>
    <name type="common">European dodder</name>
    <dbReference type="NCBI Taxonomy" id="41803"/>
    <lineage>
        <taxon>Eukaryota</taxon>
        <taxon>Viridiplantae</taxon>
        <taxon>Streptophyta</taxon>
        <taxon>Embryophyta</taxon>
        <taxon>Tracheophyta</taxon>
        <taxon>Spermatophyta</taxon>
        <taxon>Magnoliopsida</taxon>
        <taxon>eudicotyledons</taxon>
        <taxon>Gunneridae</taxon>
        <taxon>Pentapetalae</taxon>
        <taxon>asterids</taxon>
        <taxon>lamiids</taxon>
        <taxon>Solanales</taxon>
        <taxon>Convolvulaceae</taxon>
        <taxon>Cuscuteae</taxon>
        <taxon>Cuscuta</taxon>
        <taxon>Cuscuta subgen. Cuscuta</taxon>
    </lineage>
</organism>
<comment type="caution">
    <text evidence="3">The sequence shown here is derived from an EMBL/GenBank/DDBJ whole genome shotgun (WGS) entry which is preliminary data.</text>
</comment>
<evidence type="ECO:0000259" key="2">
    <source>
        <dbReference type="Pfam" id="PF15477"/>
    </source>
</evidence>
<feature type="compositionally biased region" description="Low complexity" evidence="1">
    <location>
        <begin position="36"/>
        <end position="45"/>
    </location>
</feature>
<evidence type="ECO:0000313" key="3">
    <source>
        <dbReference type="EMBL" id="CAH9077685.1"/>
    </source>
</evidence>
<feature type="region of interest" description="Disordered" evidence="1">
    <location>
        <begin position="1"/>
        <end position="215"/>
    </location>
</feature>
<gene>
    <name evidence="3" type="ORF">CEURO_LOCUS6410</name>
</gene>
<feature type="compositionally biased region" description="Basic and acidic residues" evidence="1">
    <location>
        <begin position="155"/>
        <end position="215"/>
    </location>
</feature>
<dbReference type="PANTHER" id="PTHR22426">
    <property type="entry name" value="ARGININE_SERINE-RICH COILED-COIL PROTEIN 2"/>
    <property type="match status" value="1"/>
</dbReference>
<evidence type="ECO:0000313" key="4">
    <source>
        <dbReference type="Proteomes" id="UP001152484"/>
    </source>
</evidence>
<dbReference type="Proteomes" id="UP001152484">
    <property type="component" value="Unassembled WGS sequence"/>
</dbReference>
<accession>A0A9P0YW08</accession>